<proteinExistence type="predicted"/>
<keyword evidence="1" id="KW-0472">Membrane</keyword>
<gene>
    <name evidence="2" type="ORF">H0185_11170</name>
</gene>
<keyword evidence="3" id="KW-1185">Reference proteome</keyword>
<accession>A0ABS7K509</accession>
<evidence type="ECO:0000313" key="2">
    <source>
        <dbReference type="EMBL" id="MBY0097354.1"/>
    </source>
</evidence>
<dbReference type="RefSeq" id="WP_221873573.1">
    <property type="nucleotide sequence ID" value="NZ_JACWFH010000012.1"/>
</dbReference>
<sequence length="138" mass="15872">MPDFSFVLWGLLLLAAVVVMVIKKDFRDSAVATMNFNSEDVPPFFCRLSAIFDSGFKVADVHAIQSMIDQMNEDNEVGELGCYTVRFRGKKIRIRIKAEIHLDREENSKEVVLFFSSQPELVQAINRVMRKCAEEYEM</sequence>
<protein>
    <submittedName>
        <fullName evidence="2">Uncharacterized protein</fullName>
    </submittedName>
</protein>
<evidence type="ECO:0000313" key="3">
    <source>
        <dbReference type="Proteomes" id="UP000769780"/>
    </source>
</evidence>
<keyword evidence="1" id="KW-0812">Transmembrane</keyword>
<dbReference type="Proteomes" id="UP000769780">
    <property type="component" value="Unassembled WGS sequence"/>
</dbReference>
<dbReference type="EMBL" id="JACWFH010000012">
    <property type="protein sequence ID" value="MBY0097354.1"/>
    <property type="molecule type" value="Genomic_DNA"/>
</dbReference>
<name>A0ABS7K509_9BACI</name>
<reference evidence="2 3" key="1">
    <citation type="submission" date="2020-07" db="EMBL/GenBank/DDBJ databases">
        <title>Fungal Genomes of the International Space Station.</title>
        <authorList>
            <person name="Seuylemezian A."/>
            <person name="Singh N.K."/>
            <person name="Wood J."/>
            <person name="Venkateswaran K."/>
        </authorList>
    </citation>
    <scope>NUCLEOTIDE SEQUENCE [LARGE SCALE GENOMIC DNA]</scope>
    <source>
        <strain evidence="2 3">PL-B2</strain>
    </source>
</reference>
<feature type="transmembrane region" description="Helical" evidence="1">
    <location>
        <begin position="6"/>
        <end position="22"/>
    </location>
</feature>
<keyword evidence="1" id="KW-1133">Transmembrane helix</keyword>
<organism evidence="2 3">
    <name type="scientific">Mesobacillus maritimus</name>
    <dbReference type="NCBI Taxonomy" id="1643336"/>
    <lineage>
        <taxon>Bacteria</taxon>
        <taxon>Bacillati</taxon>
        <taxon>Bacillota</taxon>
        <taxon>Bacilli</taxon>
        <taxon>Bacillales</taxon>
        <taxon>Bacillaceae</taxon>
        <taxon>Mesobacillus</taxon>
    </lineage>
</organism>
<comment type="caution">
    <text evidence="2">The sequence shown here is derived from an EMBL/GenBank/DDBJ whole genome shotgun (WGS) entry which is preliminary data.</text>
</comment>
<evidence type="ECO:0000256" key="1">
    <source>
        <dbReference type="SAM" id="Phobius"/>
    </source>
</evidence>